<sequence>MRKLIESTFVTLDGTISAPEQWGPPYWDSEHSAHAHKLLFGADALLLGRETYESFAQTWPAMDDEYGKRINGMPKYVASRTLQNSETTWNATILGGDVAAEVAELKQQPGQDILKFGTGVLDHTLLEHGLVDELHLWLFPVIAGSGQRILDGLVTTHLTLAETTTFSSGIVVAVYEPKSGAM</sequence>
<accession>A0A4R4YFC6</accession>
<dbReference type="EMBL" id="SMKW01000046">
    <property type="protein sequence ID" value="TDD42579.1"/>
    <property type="molecule type" value="Genomic_DNA"/>
</dbReference>
<protein>
    <recommendedName>
        <fullName evidence="1">Bacterial bifunctional deaminase-reductase C-terminal domain-containing protein</fullName>
    </recommendedName>
</protein>
<dbReference type="PANTHER" id="PTHR38011">
    <property type="entry name" value="DIHYDROFOLATE REDUCTASE FAMILY PROTEIN (AFU_ORTHOLOGUE AFUA_8G06820)"/>
    <property type="match status" value="1"/>
</dbReference>
<dbReference type="Pfam" id="PF01872">
    <property type="entry name" value="RibD_C"/>
    <property type="match status" value="1"/>
</dbReference>
<dbReference type="GO" id="GO:0008703">
    <property type="term" value="F:5-amino-6-(5-phosphoribosylamino)uracil reductase activity"/>
    <property type="evidence" value="ECO:0007669"/>
    <property type="project" value="InterPro"/>
</dbReference>
<dbReference type="GO" id="GO:0009231">
    <property type="term" value="P:riboflavin biosynthetic process"/>
    <property type="evidence" value="ECO:0007669"/>
    <property type="project" value="InterPro"/>
</dbReference>
<proteinExistence type="predicted"/>
<keyword evidence="3" id="KW-1185">Reference proteome</keyword>
<dbReference type="PANTHER" id="PTHR38011:SF11">
    <property type="entry name" value="2,5-DIAMINO-6-RIBOSYLAMINO-4(3H)-PYRIMIDINONE 5'-PHOSPHATE REDUCTASE"/>
    <property type="match status" value="1"/>
</dbReference>
<dbReference type="InterPro" id="IPR024072">
    <property type="entry name" value="DHFR-like_dom_sf"/>
</dbReference>
<dbReference type="RefSeq" id="WP_132490600.1">
    <property type="nucleotide sequence ID" value="NZ_SMKW01000046.1"/>
</dbReference>
<evidence type="ECO:0000259" key="1">
    <source>
        <dbReference type="Pfam" id="PF01872"/>
    </source>
</evidence>
<dbReference type="InterPro" id="IPR002734">
    <property type="entry name" value="RibDG_C"/>
</dbReference>
<organism evidence="2 3">
    <name type="scientific">Saccharopolyspora elongata</name>
    <dbReference type="NCBI Taxonomy" id="2530387"/>
    <lineage>
        <taxon>Bacteria</taxon>
        <taxon>Bacillati</taxon>
        <taxon>Actinomycetota</taxon>
        <taxon>Actinomycetes</taxon>
        <taxon>Pseudonocardiales</taxon>
        <taxon>Pseudonocardiaceae</taxon>
        <taxon>Saccharopolyspora</taxon>
    </lineage>
</organism>
<feature type="domain" description="Bacterial bifunctional deaminase-reductase C-terminal" evidence="1">
    <location>
        <begin position="3"/>
        <end position="172"/>
    </location>
</feature>
<dbReference type="SUPFAM" id="SSF53597">
    <property type="entry name" value="Dihydrofolate reductase-like"/>
    <property type="match status" value="1"/>
</dbReference>
<dbReference type="OrthoDB" id="7342392at2"/>
<name>A0A4R4YFC6_9PSEU</name>
<dbReference type="Proteomes" id="UP000294947">
    <property type="component" value="Unassembled WGS sequence"/>
</dbReference>
<reference evidence="2 3" key="1">
    <citation type="submission" date="2019-03" db="EMBL/GenBank/DDBJ databases">
        <title>Draft genome sequences of novel Actinobacteria.</title>
        <authorList>
            <person name="Sahin N."/>
            <person name="Ay H."/>
            <person name="Saygin H."/>
        </authorList>
    </citation>
    <scope>NUCLEOTIDE SEQUENCE [LARGE SCALE GENOMIC DNA]</scope>
    <source>
        <strain evidence="2 3">7K502</strain>
    </source>
</reference>
<dbReference type="InterPro" id="IPR050765">
    <property type="entry name" value="Riboflavin_Biosynth_HTPR"/>
</dbReference>
<comment type="caution">
    <text evidence="2">The sequence shown here is derived from an EMBL/GenBank/DDBJ whole genome shotgun (WGS) entry which is preliminary data.</text>
</comment>
<dbReference type="Gene3D" id="3.40.430.10">
    <property type="entry name" value="Dihydrofolate Reductase, subunit A"/>
    <property type="match status" value="1"/>
</dbReference>
<evidence type="ECO:0000313" key="3">
    <source>
        <dbReference type="Proteomes" id="UP000294947"/>
    </source>
</evidence>
<evidence type="ECO:0000313" key="2">
    <source>
        <dbReference type="EMBL" id="TDD42579.1"/>
    </source>
</evidence>
<dbReference type="AlphaFoldDB" id="A0A4R4YFC6"/>
<gene>
    <name evidence="2" type="ORF">E1288_29210</name>
</gene>